<protein>
    <submittedName>
        <fullName evidence="1">Uncharacterized protein</fullName>
    </submittedName>
</protein>
<reference evidence="1" key="1">
    <citation type="submission" date="2022-10" db="EMBL/GenBank/DDBJ databases">
        <title>Genome Sequence of Xylaria curta.</title>
        <authorList>
            <person name="Buettner E."/>
        </authorList>
    </citation>
    <scope>NUCLEOTIDE SEQUENCE</scope>
    <source>
        <strain evidence="1">Babe10</strain>
    </source>
</reference>
<organism evidence="1 2">
    <name type="scientific">Xylaria curta</name>
    <dbReference type="NCBI Taxonomy" id="42375"/>
    <lineage>
        <taxon>Eukaryota</taxon>
        <taxon>Fungi</taxon>
        <taxon>Dikarya</taxon>
        <taxon>Ascomycota</taxon>
        <taxon>Pezizomycotina</taxon>
        <taxon>Sordariomycetes</taxon>
        <taxon>Xylariomycetidae</taxon>
        <taxon>Xylariales</taxon>
        <taxon>Xylariaceae</taxon>
        <taxon>Xylaria</taxon>
    </lineage>
</organism>
<evidence type="ECO:0000313" key="1">
    <source>
        <dbReference type="EMBL" id="KAJ2989447.1"/>
    </source>
</evidence>
<accession>A0ACC1PC45</accession>
<name>A0ACC1PC45_9PEZI</name>
<comment type="caution">
    <text evidence="1">The sequence shown here is derived from an EMBL/GenBank/DDBJ whole genome shotgun (WGS) entry which is preliminary data.</text>
</comment>
<gene>
    <name evidence="1" type="ORF">NUW58_g3463</name>
</gene>
<dbReference type="Proteomes" id="UP001143856">
    <property type="component" value="Unassembled WGS sequence"/>
</dbReference>
<dbReference type="EMBL" id="JAPDGR010000526">
    <property type="protein sequence ID" value="KAJ2989447.1"/>
    <property type="molecule type" value="Genomic_DNA"/>
</dbReference>
<sequence>MLQIASSQSPVGSIVFACIALTVLSIVVLLILRRYLPLRTTPAYLLVPVFFGLWLPASIVLLVPIDLASNAGPDDETIRGIWLPDRALLVAWRISYWLTFALTWFIFPIFAEYSDAGYREPKDRLIYSLHQNAQYYAIVLGSGILGLVYFFISYGPNFKSLKGLIMALAYCWGLILAIYLMGHGLVAIPRNLIRNASASGRLRRLQSRAPKLYEDMEDAILNVEDLEFQVLELSKRKTGSARDHQDWIEELADSCNLPETRPRSAIPRENDSRIVPTVITEKYLADLTRQLVRAKHTKSRYVDEWDRLLHDASRTQAILDSSASKRLDFGGACPSSSILERLTILTPYTRYLLHRHTIPYLRILFGGFLGLASICITWSELVKGVFPSLSVLRFTVVHHWSSDSGRVGFAGQLIAAFWILYMCAAALHTVTEVKVWRGRALVRRNTAHESAFWYAGQVARLSVPLSYNFITFLSPKIYEKTVFYTLLGQYINLTPLGDWFDSLFPMLILLPVLATLFGLYGRVKRLFGFGVSIVDEEEDERSAGYGTGSWREGRALIERELNGTSISRRLEEAGSRSASSRAQPILTVPSARNEGARTPFATSPSQRNLPARHTTARERSTASTLPEPEDDNFFASLGHRFKNTIDTMDTPKWIQEIGDGFKKPKWMGGDDNEASGSGGGGGLVSLPAGVFDAFEARLGSVRFGQSFVDGLPRQAAGPTAKEAVRCISLGGANLRGNQLDLAPRLAHRAVRLR</sequence>
<proteinExistence type="predicted"/>
<keyword evidence="2" id="KW-1185">Reference proteome</keyword>
<evidence type="ECO:0000313" key="2">
    <source>
        <dbReference type="Proteomes" id="UP001143856"/>
    </source>
</evidence>